<reference evidence="3 4" key="1">
    <citation type="submission" date="2016-07" db="EMBL/GenBank/DDBJ databases">
        <title>Draft genome of the white-rot fungus Obba rivulosa 3A-2.</title>
        <authorList>
            <consortium name="DOE Joint Genome Institute"/>
            <person name="Miettinen O."/>
            <person name="Riley R."/>
            <person name="Acob R."/>
            <person name="Barry K."/>
            <person name="Cullen D."/>
            <person name="De Vries R."/>
            <person name="Hainaut M."/>
            <person name="Hatakka A."/>
            <person name="Henrissat B."/>
            <person name="Hilden K."/>
            <person name="Kuo R."/>
            <person name="Labutti K."/>
            <person name="Lipzen A."/>
            <person name="Makela M.R."/>
            <person name="Sandor L."/>
            <person name="Spatafora J.W."/>
            <person name="Grigoriev I.V."/>
            <person name="Hibbett D.S."/>
        </authorList>
    </citation>
    <scope>NUCLEOTIDE SEQUENCE [LARGE SCALE GENOMIC DNA]</scope>
    <source>
        <strain evidence="3 4">3A-2</strain>
    </source>
</reference>
<evidence type="ECO:0000259" key="2">
    <source>
        <dbReference type="Pfam" id="PF05970"/>
    </source>
</evidence>
<keyword evidence="1" id="KW-0347">Helicase</keyword>
<comment type="cofactor">
    <cofactor evidence="1">
        <name>Mg(2+)</name>
        <dbReference type="ChEBI" id="CHEBI:18420"/>
    </cofactor>
</comment>
<protein>
    <recommendedName>
        <fullName evidence="1">ATP-dependent DNA helicase</fullName>
        <ecNumber evidence="1">5.6.2.3</ecNumber>
    </recommendedName>
</protein>
<accession>A0A8E2AL10</accession>
<dbReference type="Pfam" id="PF05970">
    <property type="entry name" value="PIF1"/>
    <property type="match status" value="1"/>
</dbReference>
<dbReference type="Proteomes" id="UP000250043">
    <property type="component" value="Unassembled WGS sequence"/>
</dbReference>
<proteinExistence type="inferred from homology"/>
<dbReference type="EMBL" id="KV722703">
    <property type="protein sequence ID" value="OCH84230.1"/>
    <property type="molecule type" value="Genomic_DNA"/>
</dbReference>
<comment type="similarity">
    <text evidence="1">Belongs to the helicase family.</text>
</comment>
<dbReference type="EC" id="5.6.2.3" evidence="1"/>
<sequence length="122" mass="14006">RAFVIAARQLQYRFKEPLRMYLGGMRGTGKSRVLLALTYFLDQRDKRCRFLVLAPTGSAACLIDGSTYHSALSFGRKKDTRAIPGMSVLEKIRDRHDKVDLIFIDEVSMIFYADLYRISSHL</sequence>
<keyword evidence="1" id="KW-0234">DNA repair</keyword>
<evidence type="ECO:0000313" key="4">
    <source>
        <dbReference type="Proteomes" id="UP000250043"/>
    </source>
</evidence>
<feature type="non-terminal residue" evidence="3">
    <location>
        <position position="1"/>
    </location>
</feature>
<dbReference type="GO" id="GO:0006310">
    <property type="term" value="P:DNA recombination"/>
    <property type="evidence" value="ECO:0007669"/>
    <property type="project" value="UniProtKB-KW"/>
</dbReference>
<dbReference type="PANTHER" id="PTHR47642:SF5">
    <property type="entry name" value="ATP-DEPENDENT DNA HELICASE"/>
    <property type="match status" value="1"/>
</dbReference>
<dbReference type="GO" id="GO:0000723">
    <property type="term" value="P:telomere maintenance"/>
    <property type="evidence" value="ECO:0007669"/>
    <property type="project" value="InterPro"/>
</dbReference>
<dbReference type="InterPro" id="IPR027417">
    <property type="entry name" value="P-loop_NTPase"/>
</dbReference>
<evidence type="ECO:0000313" key="3">
    <source>
        <dbReference type="EMBL" id="OCH84230.1"/>
    </source>
</evidence>
<keyword evidence="4" id="KW-1185">Reference proteome</keyword>
<dbReference type="OrthoDB" id="432234at2759"/>
<dbReference type="GO" id="GO:0006281">
    <property type="term" value="P:DNA repair"/>
    <property type="evidence" value="ECO:0007669"/>
    <property type="project" value="UniProtKB-KW"/>
</dbReference>
<dbReference type="AlphaFoldDB" id="A0A8E2AL10"/>
<dbReference type="Gene3D" id="3.40.50.300">
    <property type="entry name" value="P-loop containing nucleotide triphosphate hydrolases"/>
    <property type="match status" value="1"/>
</dbReference>
<keyword evidence="1" id="KW-0067">ATP-binding</keyword>
<name>A0A8E2AL10_9APHY</name>
<dbReference type="SUPFAM" id="SSF52540">
    <property type="entry name" value="P-loop containing nucleoside triphosphate hydrolases"/>
    <property type="match status" value="1"/>
</dbReference>
<comment type="catalytic activity">
    <reaction evidence="1">
        <text>ATP + H2O = ADP + phosphate + H(+)</text>
        <dbReference type="Rhea" id="RHEA:13065"/>
        <dbReference type="ChEBI" id="CHEBI:15377"/>
        <dbReference type="ChEBI" id="CHEBI:15378"/>
        <dbReference type="ChEBI" id="CHEBI:30616"/>
        <dbReference type="ChEBI" id="CHEBI:43474"/>
        <dbReference type="ChEBI" id="CHEBI:456216"/>
        <dbReference type="EC" id="5.6.2.3"/>
    </reaction>
</comment>
<keyword evidence="1" id="KW-0233">DNA recombination</keyword>
<keyword evidence="1" id="KW-0378">Hydrolase</keyword>
<dbReference type="GO" id="GO:0043139">
    <property type="term" value="F:5'-3' DNA helicase activity"/>
    <property type="evidence" value="ECO:0007669"/>
    <property type="project" value="UniProtKB-EC"/>
</dbReference>
<organism evidence="3 4">
    <name type="scientific">Obba rivulosa</name>
    <dbReference type="NCBI Taxonomy" id="1052685"/>
    <lineage>
        <taxon>Eukaryota</taxon>
        <taxon>Fungi</taxon>
        <taxon>Dikarya</taxon>
        <taxon>Basidiomycota</taxon>
        <taxon>Agaricomycotina</taxon>
        <taxon>Agaricomycetes</taxon>
        <taxon>Polyporales</taxon>
        <taxon>Gelatoporiaceae</taxon>
        <taxon>Obba</taxon>
    </lineage>
</organism>
<feature type="domain" description="DNA helicase Pif1-like DEAD-box helicase" evidence="2">
    <location>
        <begin position="16"/>
        <end position="110"/>
    </location>
</feature>
<keyword evidence="1" id="KW-0227">DNA damage</keyword>
<gene>
    <name evidence="3" type="ORF">OBBRIDRAFT_710297</name>
</gene>
<dbReference type="InterPro" id="IPR010285">
    <property type="entry name" value="DNA_helicase_pif1-like_DEAD"/>
</dbReference>
<evidence type="ECO:0000256" key="1">
    <source>
        <dbReference type="RuleBase" id="RU363044"/>
    </source>
</evidence>
<keyword evidence="1" id="KW-0547">Nucleotide-binding</keyword>
<dbReference type="PANTHER" id="PTHR47642">
    <property type="entry name" value="ATP-DEPENDENT DNA HELICASE"/>
    <property type="match status" value="1"/>
</dbReference>
<feature type="non-terminal residue" evidence="3">
    <location>
        <position position="122"/>
    </location>
</feature>
<dbReference type="GO" id="GO:0016787">
    <property type="term" value="F:hydrolase activity"/>
    <property type="evidence" value="ECO:0007669"/>
    <property type="project" value="UniProtKB-KW"/>
</dbReference>
<dbReference type="GO" id="GO:0005524">
    <property type="term" value="F:ATP binding"/>
    <property type="evidence" value="ECO:0007669"/>
    <property type="project" value="UniProtKB-KW"/>
</dbReference>
<dbReference type="InterPro" id="IPR051055">
    <property type="entry name" value="PIF1_helicase"/>
</dbReference>